<sequence length="305" mass="33403">MRLDWLEDILAIIEADSMSEAAKVRLLTQPAFSRRVKALEDLLGIEIVDRARRPARPSDVVMEHEGTIRKLAAGLNALLADLKREGAQGANRIVIAGQHAITASLAAEIVKSLVNRRQVRVRLRSANADECYAMLLTRQVDLILTYRIGDERANGSSDFTEELMVGSEELIPVLNAEEAQKGIWNRPGGELPVITYPADVFLGKLFNTHILPGIMPQHTIVPVAETALTLAALQLSKAAVGVAWVPASLAVSEIRLGNVVDLRASFPIAKMNLMATRLLRPQTQLERDIWEILVDGAQRNDGFAG</sequence>
<evidence type="ECO:0000313" key="6">
    <source>
        <dbReference type="EMBL" id="VAW20294.1"/>
    </source>
</evidence>
<protein>
    <recommendedName>
        <fullName evidence="5">HTH lysR-type domain-containing protein</fullName>
    </recommendedName>
</protein>
<dbReference type="InterPro" id="IPR005119">
    <property type="entry name" value="LysR_subst-bd"/>
</dbReference>
<evidence type="ECO:0000256" key="2">
    <source>
        <dbReference type="ARBA" id="ARBA00023015"/>
    </source>
</evidence>
<dbReference type="SUPFAM" id="SSF53850">
    <property type="entry name" value="Periplasmic binding protein-like II"/>
    <property type="match status" value="1"/>
</dbReference>
<dbReference type="InterPro" id="IPR000847">
    <property type="entry name" value="LysR_HTH_N"/>
</dbReference>
<gene>
    <name evidence="6" type="ORF">MNBD_ALPHA12-145</name>
</gene>
<name>A0A3B0UJ83_9ZZZZ</name>
<dbReference type="PANTHER" id="PTHR30126:SF2">
    <property type="entry name" value="HTH-TYPE TRANSCRIPTIONAL REGULATOR YJIE"/>
    <property type="match status" value="1"/>
</dbReference>
<evidence type="ECO:0000256" key="3">
    <source>
        <dbReference type="ARBA" id="ARBA00023125"/>
    </source>
</evidence>
<reference evidence="6" key="1">
    <citation type="submission" date="2018-06" db="EMBL/GenBank/DDBJ databases">
        <authorList>
            <person name="Zhirakovskaya E."/>
        </authorList>
    </citation>
    <scope>NUCLEOTIDE SEQUENCE</scope>
</reference>
<dbReference type="Pfam" id="PF03466">
    <property type="entry name" value="LysR_substrate"/>
    <property type="match status" value="1"/>
</dbReference>
<dbReference type="Pfam" id="PF00126">
    <property type="entry name" value="HTH_1"/>
    <property type="match status" value="1"/>
</dbReference>
<evidence type="ECO:0000256" key="1">
    <source>
        <dbReference type="ARBA" id="ARBA00009437"/>
    </source>
</evidence>
<dbReference type="PROSITE" id="PS50931">
    <property type="entry name" value="HTH_LYSR"/>
    <property type="match status" value="1"/>
</dbReference>
<dbReference type="Gene3D" id="1.10.10.10">
    <property type="entry name" value="Winged helix-like DNA-binding domain superfamily/Winged helix DNA-binding domain"/>
    <property type="match status" value="1"/>
</dbReference>
<proteinExistence type="inferred from homology"/>
<dbReference type="GO" id="GO:0000976">
    <property type="term" value="F:transcription cis-regulatory region binding"/>
    <property type="evidence" value="ECO:0007669"/>
    <property type="project" value="TreeGrafter"/>
</dbReference>
<feature type="domain" description="HTH lysR-type" evidence="5">
    <location>
        <begin position="1"/>
        <end position="58"/>
    </location>
</feature>
<dbReference type="PRINTS" id="PR00039">
    <property type="entry name" value="HTHLYSR"/>
</dbReference>
<dbReference type="SUPFAM" id="SSF46785">
    <property type="entry name" value="Winged helix' DNA-binding domain"/>
    <property type="match status" value="1"/>
</dbReference>
<dbReference type="InterPro" id="IPR036388">
    <property type="entry name" value="WH-like_DNA-bd_sf"/>
</dbReference>
<keyword evidence="4" id="KW-0804">Transcription</keyword>
<dbReference type="GO" id="GO:0003700">
    <property type="term" value="F:DNA-binding transcription factor activity"/>
    <property type="evidence" value="ECO:0007669"/>
    <property type="project" value="InterPro"/>
</dbReference>
<evidence type="ECO:0000256" key="4">
    <source>
        <dbReference type="ARBA" id="ARBA00023163"/>
    </source>
</evidence>
<evidence type="ECO:0000259" key="5">
    <source>
        <dbReference type="PROSITE" id="PS50931"/>
    </source>
</evidence>
<comment type="similarity">
    <text evidence="1">Belongs to the LysR transcriptional regulatory family.</text>
</comment>
<keyword evidence="2" id="KW-0805">Transcription regulation</keyword>
<dbReference type="AlphaFoldDB" id="A0A3B0UJ83"/>
<keyword evidence="3" id="KW-0238">DNA-binding</keyword>
<organism evidence="6">
    <name type="scientific">hydrothermal vent metagenome</name>
    <dbReference type="NCBI Taxonomy" id="652676"/>
    <lineage>
        <taxon>unclassified sequences</taxon>
        <taxon>metagenomes</taxon>
        <taxon>ecological metagenomes</taxon>
    </lineage>
</organism>
<dbReference type="PANTHER" id="PTHR30126">
    <property type="entry name" value="HTH-TYPE TRANSCRIPTIONAL REGULATOR"/>
    <property type="match status" value="1"/>
</dbReference>
<dbReference type="EMBL" id="UOEO01000134">
    <property type="protein sequence ID" value="VAW20294.1"/>
    <property type="molecule type" value="Genomic_DNA"/>
</dbReference>
<dbReference type="InterPro" id="IPR036390">
    <property type="entry name" value="WH_DNA-bd_sf"/>
</dbReference>
<accession>A0A3B0UJ83</accession>